<gene>
    <name evidence="1" type="ORF">UFOPK3954_01506</name>
</gene>
<accession>A0A6J7NUJ3</accession>
<name>A0A6J7NUJ3_9ZZZZ</name>
<proteinExistence type="predicted"/>
<protein>
    <submittedName>
        <fullName evidence="1">Unannotated protein</fullName>
    </submittedName>
</protein>
<reference evidence="1" key="1">
    <citation type="submission" date="2020-05" db="EMBL/GenBank/DDBJ databases">
        <authorList>
            <person name="Chiriac C."/>
            <person name="Salcher M."/>
            <person name="Ghai R."/>
            <person name="Kavagutti S V."/>
        </authorList>
    </citation>
    <scope>NUCLEOTIDE SEQUENCE</scope>
</reference>
<dbReference type="AlphaFoldDB" id="A0A6J7NUJ3"/>
<evidence type="ECO:0000313" key="1">
    <source>
        <dbReference type="EMBL" id="CAB4996786.1"/>
    </source>
</evidence>
<organism evidence="1">
    <name type="scientific">freshwater metagenome</name>
    <dbReference type="NCBI Taxonomy" id="449393"/>
    <lineage>
        <taxon>unclassified sequences</taxon>
        <taxon>metagenomes</taxon>
        <taxon>ecological metagenomes</taxon>
    </lineage>
</organism>
<dbReference type="EMBL" id="CAFBON010000161">
    <property type="protein sequence ID" value="CAB4996786.1"/>
    <property type="molecule type" value="Genomic_DNA"/>
</dbReference>
<sequence length="109" mass="11898">MNALVVAGVPLHGHIADLTLFVVGCLEVGDLDEQRLFRGVEVLDEVDDATLVEIGDLLFLAGPLVRKSDLQTAVEERHRLQAFEHGAGHELRTLRCENASIRPKLHGGP</sequence>